<gene>
    <name evidence="2" type="ORF">SAMN04488567_0866</name>
</gene>
<keyword evidence="3" id="KW-1185">Reference proteome</keyword>
<feature type="chain" id="PRO_5011597228" description="Lipoprotein" evidence="1">
    <location>
        <begin position="19"/>
        <end position="46"/>
    </location>
</feature>
<dbReference type="RefSeq" id="WP_165612517.1">
    <property type="nucleotide sequence ID" value="NZ_FNAT01000001.1"/>
</dbReference>
<evidence type="ECO:0000313" key="2">
    <source>
        <dbReference type="EMBL" id="SDE11385.1"/>
    </source>
</evidence>
<dbReference type="PROSITE" id="PS51257">
    <property type="entry name" value="PROKAR_LIPOPROTEIN"/>
    <property type="match status" value="1"/>
</dbReference>
<proteinExistence type="predicted"/>
<protein>
    <recommendedName>
        <fullName evidence="4">Lipoprotein</fullName>
    </recommendedName>
</protein>
<dbReference type="EMBL" id="FNAT01000001">
    <property type="protein sequence ID" value="SDE11385.1"/>
    <property type="molecule type" value="Genomic_DNA"/>
</dbReference>
<organism evidence="2 3">
    <name type="scientific">Limimaricola pyoseonensis</name>
    <dbReference type="NCBI Taxonomy" id="521013"/>
    <lineage>
        <taxon>Bacteria</taxon>
        <taxon>Pseudomonadati</taxon>
        <taxon>Pseudomonadota</taxon>
        <taxon>Alphaproteobacteria</taxon>
        <taxon>Rhodobacterales</taxon>
        <taxon>Paracoccaceae</taxon>
        <taxon>Limimaricola</taxon>
    </lineage>
</organism>
<evidence type="ECO:0008006" key="4">
    <source>
        <dbReference type="Google" id="ProtNLM"/>
    </source>
</evidence>
<accession>A0A1G7ABG1</accession>
<dbReference type="Proteomes" id="UP000198922">
    <property type="component" value="Unassembled WGS sequence"/>
</dbReference>
<dbReference type="STRING" id="521013.SAMN04488567_0866"/>
<name>A0A1G7ABG1_9RHOB</name>
<evidence type="ECO:0000313" key="3">
    <source>
        <dbReference type="Proteomes" id="UP000198922"/>
    </source>
</evidence>
<evidence type="ECO:0000256" key="1">
    <source>
        <dbReference type="SAM" id="SignalP"/>
    </source>
</evidence>
<feature type="signal peptide" evidence="1">
    <location>
        <begin position="1"/>
        <end position="18"/>
    </location>
</feature>
<keyword evidence="1" id="KW-0732">Signal</keyword>
<sequence length="46" mass="4498">MSRPLRRLAALALLGAVAAGCTPVRVVGDAAVGTAQVGLAVVDVVI</sequence>
<dbReference type="AlphaFoldDB" id="A0A1G7ABG1"/>
<reference evidence="3" key="1">
    <citation type="submission" date="2016-10" db="EMBL/GenBank/DDBJ databases">
        <authorList>
            <person name="Varghese N."/>
            <person name="Submissions S."/>
        </authorList>
    </citation>
    <scope>NUCLEOTIDE SEQUENCE [LARGE SCALE GENOMIC DNA]</scope>
    <source>
        <strain evidence="3">DSM 21424</strain>
    </source>
</reference>